<dbReference type="InterPro" id="IPR015943">
    <property type="entry name" value="WD40/YVTN_repeat-like_dom_sf"/>
</dbReference>
<sequence length="344" mass="36883">MRHILFLAIAILLSGQTAFGQLPTIQLLQSGKSTNLRGLSSRNGKEIWVSGSNGWIGYSLDGGIHWNWHQPAGFANRDFRDIAAINKGAAVITGIDTPAVILKTVDKGKDWQLVYSNDSPGMFLDAVDFVDTLQGIVLGDPVGDPKDSRPFLARTKDGGNSWQTMAASFNTKIAAGEAFFAASGTNIHLLPNGSFIFPSGGTCANIWIHSGKEQQRGLVTKLPFRQAIPTSGPNGMDIKGKIIALVGGDYTKPGQGDSCFAISYDGGKHWQDQHALPGYGSSVAIIDPRKIIACGLHGVWLTLDGGKHWQTIDKRPFNSLLYIPTTKKLYLAGPKGTIGLIDGL</sequence>
<dbReference type="RefSeq" id="WP_146780786.1">
    <property type="nucleotide sequence ID" value="NZ_CP042434.1"/>
</dbReference>
<reference evidence="2 3" key="1">
    <citation type="journal article" date="2017" name="Int. J. Syst. Evol. Microbiol.">
        <title>Arachidicoccus ginsenosidivorans sp. nov., with ginsenoside-converting activity isolated from ginseng cultivating soil.</title>
        <authorList>
            <person name="Siddiqi M.Z."/>
            <person name="Aslam Z."/>
            <person name="Im W.T."/>
        </authorList>
    </citation>
    <scope>NUCLEOTIDE SEQUENCE [LARGE SCALE GENOMIC DNA]</scope>
    <source>
        <strain evidence="2 3">Gsoil 809</strain>
    </source>
</reference>
<protein>
    <submittedName>
        <fullName evidence="2">Oxidoreductase</fullName>
    </submittedName>
</protein>
<dbReference type="SUPFAM" id="SSF50939">
    <property type="entry name" value="Sialidases"/>
    <property type="match status" value="1"/>
</dbReference>
<dbReference type="AlphaFoldDB" id="A0A5B8VMD9"/>
<dbReference type="OrthoDB" id="9813892at2"/>
<proteinExistence type="predicted"/>
<dbReference type="Gene3D" id="2.130.10.10">
    <property type="entry name" value="YVTN repeat-like/Quinoprotein amine dehydrogenase"/>
    <property type="match status" value="2"/>
</dbReference>
<name>A0A5B8VMD9_9BACT</name>
<feature type="signal peptide" evidence="1">
    <location>
        <begin position="1"/>
        <end position="20"/>
    </location>
</feature>
<dbReference type="EMBL" id="CP042434">
    <property type="protein sequence ID" value="QEC71418.1"/>
    <property type="molecule type" value="Genomic_DNA"/>
</dbReference>
<dbReference type="Proteomes" id="UP000321291">
    <property type="component" value="Chromosome"/>
</dbReference>
<evidence type="ECO:0000256" key="1">
    <source>
        <dbReference type="SAM" id="SignalP"/>
    </source>
</evidence>
<feature type="chain" id="PRO_5022990892" evidence="1">
    <location>
        <begin position="21"/>
        <end position="344"/>
    </location>
</feature>
<gene>
    <name evidence="2" type="ORF">FSB73_06805</name>
</gene>
<keyword evidence="3" id="KW-1185">Reference proteome</keyword>
<accession>A0A5B8VMD9</accession>
<evidence type="ECO:0000313" key="2">
    <source>
        <dbReference type="EMBL" id="QEC71418.1"/>
    </source>
</evidence>
<dbReference type="KEGG" id="agi:FSB73_06805"/>
<dbReference type="InterPro" id="IPR036278">
    <property type="entry name" value="Sialidase_sf"/>
</dbReference>
<dbReference type="PANTHER" id="PTHR47199:SF2">
    <property type="entry name" value="PHOTOSYSTEM II STABILITY_ASSEMBLY FACTOR HCF136, CHLOROPLASTIC"/>
    <property type="match status" value="1"/>
</dbReference>
<evidence type="ECO:0000313" key="3">
    <source>
        <dbReference type="Proteomes" id="UP000321291"/>
    </source>
</evidence>
<keyword evidence="1" id="KW-0732">Signal</keyword>
<dbReference type="CDD" id="cd15482">
    <property type="entry name" value="Sialidase_non-viral"/>
    <property type="match status" value="1"/>
</dbReference>
<dbReference type="PANTHER" id="PTHR47199">
    <property type="entry name" value="PHOTOSYSTEM II STABILITY/ASSEMBLY FACTOR HCF136, CHLOROPLASTIC"/>
    <property type="match status" value="1"/>
</dbReference>
<organism evidence="2 3">
    <name type="scientific">Arachidicoccus ginsenosidivorans</name>
    <dbReference type="NCBI Taxonomy" id="496057"/>
    <lineage>
        <taxon>Bacteria</taxon>
        <taxon>Pseudomonadati</taxon>
        <taxon>Bacteroidota</taxon>
        <taxon>Chitinophagia</taxon>
        <taxon>Chitinophagales</taxon>
        <taxon>Chitinophagaceae</taxon>
        <taxon>Arachidicoccus</taxon>
    </lineage>
</organism>